<accession>A0AC60PL64</accession>
<name>A0AC60PL64_IXOPE</name>
<dbReference type="EMBL" id="JABSTQ010010338">
    <property type="protein sequence ID" value="KAG0421646.1"/>
    <property type="molecule type" value="Genomic_DNA"/>
</dbReference>
<organism evidence="1 2">
    <name type="scientific">Ixodes persulcatus</name>
    <name type="common">Taiga tick</name>
    <dbReference type="NCBI Taxonomy" id="34615"/>
    <lineage>
        <taxon>Eukaryota</taxon>
        <taxon>Metazoa</taxon>
        <taxon>Ecdysozoa</taxon>
        <taxon>Arthropoda</taxon>
        <taxon>Chelicerata</taxon>
        <taxon>Arachnida</taxon>
        <taxon>Acari</taxon>
        <taxon>Parasitiformes</taxon>
        <taxon>Ixodida</taxon>
        <taxon>Ixodoidea</taxon>
        <taxon>Ixodidae</taxon>
        <taxon>Ixodinae</taxon>
        <taxon>Ixodes</taxon>
    </lineage>
</organism>
<protein>
    <submittedName>
        <fullName evidence="1">Uncharacterized protein</fullName>
    </submittedName>
</protein>
<proteinExistence type="predicted"/>
<dbReference type="Proteomes" id="UP000805193">
    <property type="component" value="Unassembled WGS sequence"/>
</dbReference>
<keyword evidence="2" id="KW-1185">Reference proteome</keyword>
<evidence type="ECO:0000313" key="2">
    <source>
        <dbReference type="Proteomes" id="UP000805193"/>
    </source>
</evidence>
<evidence type="ECO:0000313" key="1">
    <source>
        <dbReference type="EMBL" id="KAG0421646.1"/>
    </source>
</evidence>
<gene>
    <name evidence="1" type="ORF">HPB47_002474</name>
</gene>
<comment type="caution">
    <text evidence="1">The sequence shown here is derived from an EMBL/GenBank/DDBJ whole genome shotgun (WGS) entry which is preliminary data.</text>
</comment>
<reference evidence="1 2" key="1">
    <citation type="journal article" date="2020" name="Cell">
        <title>Large-Scale Comparative Analyses of Tick Genomes Elucidate Their Genetic Diversity and Vector Capacities.</title>
        <authorList>
            <consortium name="Tick Genome and Microbiome Consortium (TIGMIC)"/>
            <person name="Jia N."/>
            <person name="Wang J."/>
            <person name="Shi W."/>
            <person name="Du L."/>
            <person name="Sun Y."/>
            <person name="Zhan W."/>
            <person name="Jiang J.F."/>
            <person name="Wang Q."/>
            <person name="Zhang B."/>
            <person name="Ji P."/>
            <person name="Bell-Sakyi L."/>
            <person name="Cui X.M."/>
            <person name="Yuan T.T."/>
            <person name="Jiang B.G."/>
            <person name="Yang W.F."/>
            <person name="Lam T.T."/>
            <person name="Chang Q.C."/>
            <person name="Ding S.J."/>
            <person name="Wang X.J."/>
            <person name="Zhu J.G."/>
            <person name="Ruan X.D."/>
            <person name="Zhao L."/>
            <person name="Wei J.T."/>
            <person name="Ye R.Z."/>
            <person name="Que T.C."/>
            <person name="Du C.H."/>
            <person name="Zhou Y.H."/>
            <person name="Cheng J.X."/>
            <person name="Dai P.F."/>
            <person name="Guo W.B."/>
            <person name="Han X.H."/>
            <person name="Huang E.J."/>
            <person name="Li L.F."/>
            <person name="Wei W."/>
            <person name="Gao Y.C."/>
            <person name="Liu J.Z."/>
            <person name="Shao H.Z."/>
            <person name="Wang X."/>
            <person name="Wang C.C."/>
            <person name="Yang T.C."/>
            <person name="Huo Q.B."/>
            <person name="Li W."/>
            <person name="Chen H.Y."/>
            <person name="Chen S.E."/>
            <person name="Zhou L.G."/>
            <person name="Ni X.B."/>
            <person name="Tian J.H."/>
            <person name="Sheng Y."/>
            <person name="Liu T."/>
            <person name="Pan Y.S."/>
            <person name="Xia L.Y."/>
            <person name="Li J."/>
            <person name="Zhao F."/>
            <person name="Cao W.C."/>
        </authorList>
    </citation>
    <scope>NUCLEOTIDE SEQUENCE [LARGE SCALE GENOMIC DNA]</scope>
    <source>
        <strain evidence="1">Iper-2018</strain>
    </source>
</reference>
<sequence>MVTRGSLLCGGVEILLEPVGSHVVFVPVHRLPPYVTEDVLVQVLNQYGKVKAVTHATFRDNPDVRTGTQKGHIGPACKTPHCARCAVFGHESTGCKAPCVRCDHGHATAACTQNRHEARQLRTPGPPWRQRCTRSPQTTLLARKHLHKKRVTRRHRWTLQPRVKPLSHRLSRMPQNPRRPASPPGLTEGDTDSLSFGPGRLVIGDNSSQDSDAVNGYSTVDPLAAFEEPGTTPCKGNPPWAPDPPAVTHFADGLTPLPSGDETARSSSGEEEAMCCDRLETKCGLQSTSSGPDNPDSSTLKKSV</sequence>